<dbReference type="InterPro" id="IPR000585">
    <property type="entry name" value="Hemopexin-like_dom"/>
</dbReference>
<feature type="region of interest" description="Disordered" evidence="8">
    <location>
        <begin position="578"/>
        <end position="603"/>
    </location>
</feature>
<dbReference type="Gene3D" id="4.10.410.20">
    <property type="match status" value="2"/>
</dbReference>
<protein>
    <submittedName>
        <fullName evidence="10">Proteoglycan 4b</fullName>
    </submittedName>
</protein>
<evidence type="ECO:0000256" key="2">
    <source>
        <dbReference type="ARBA" id="ARBA00022525"/>
    </source>
</evidence>
<dbReference type="Proteomes" id="UP000694523">
    <property type="component" value="Unplaced"/>
</dbReference>
<keyword evidence="3" id="KW-0732">Signal</keyword>
<feature type="domain" description="SMB" evidence="9">
    <location>
        <begin position="46"/>
        <end position="85"/>
    </location>
</feature>
<feature type="domain" description="SMB" evidence="9">
    <location>
        <begin position="86"/>
        <end position="128"/>
    </location>
</feature>
<dbReference type="InterPro" id="IPR036375">
    <property type="entry name" value="Hemopexin-like_dom_sf"/>
</dbReference>
<dbReference type="PROSITE" id="PS00524">
    <property type="entry name" value="SMB_1"/>
    <property type="match status" value="2"/>
</dbReference>
<evidence type="ECO:0000256" key="3">
    <source>
        <dbReference type="ARBA" id="ARBA00022729"/>
    </source>
</evidence>
<dbReference type="PANTHER" id="PTHR22917">
    <property type="entry name" value="HEMOPEXIN DOMAIN-CONTAINING PROTEIN"/>
    <property type="match status" value="1"/>
</dbReference>
<comment type="subcellular location">
    <subcellularLocation>
        <location evidence="1">Secreted</location>
    </subcellularLocation>
</comment>
<dbReference type="Ensembl" id="ENSNMLT00000046483.1">
    <property type="protein sequence ID" value="ENSNMLP00000041829.1"/>
    <property type="gene ID" value="ENSNMLG00000025558.1"/>
</dbReference>
<evidence type="ECO:0000256" key="7">
    <source>
        <dbReference type="PROSITE-ProRule" id="PRU01011"/>
    </source>
</evidence>
<dbReference type="PANTHER" id="PTHR22917:SF1">
    <property type="entry name" value="PROTEOGLYCAN 4"/>
    <property type="match status" value="1"/>
</dbReference>
<dbReference type="PROSITE" id="PS00024">
    <property type="entry name" value="HEMOPEXIN"/>
    <property type="match status" value="1"/>
</dbReference>
<dbReference type="AlphaFoldDB" id="A0A8C6UWY6"/>
<dbReference type="PRINTS" id="PR00022">
    <property type="entry name" value="SOMATOMEDINB"/>
</dbReference>
<proteinExistence type="predicted"/>
<dbReference type="InterPro" id="IPR001212">
    <property type="entry name" value="Somatomedin_B_dom"/>
</dbReference>
<keyword evidence="2" id="KW-0964">Secreted</keyword>
<dbReference type="InterPro" id="IPR018487">
    <property type="entry name" value="Hemopexin-like_repeat"/>
</dbReference>
<feature type="compositionally biased region" description="Low complexity" evidence="8">
    <location>
        <begin position="250"/>
        <end position="259"/>
    </location>
</feature>
<dbReference type="CDD" id="cd00094">
    <property type="entry name" value="HX"/>
    <property type="match status" value="1"/>
</dbReference>
<organism evidence="10 11">
    <name type="scientific">Neogobius melanostomus</name>
    <name type="common">round goby</name>
    <dbReference type="NCBI Taxonomy" id="47308"/>
    <lineage>
        <taxon>Eukaryota</taxon>
        <taxon>Metazoa</taxon>
        <taxon>Chordata</taxon>
        <taxon>Craniata</taxon>
        <taxon>Vertebrata</taxon>
        <taxon>Euteleostomi</taxon>
        <taxon>Actinopterygii</taxon>
        <taxon>Neopterygii</taxon>
        <taxon>Teleostei</taxon>
        <taxon>Neoteleostei</taxon>
        <taxon>Acanthomorphata</taxon>
        <taxon>Gobiaria</taxon>
        <taxon>Gobiiformes</taxon>
        <taxon>Gobioidei</taxon>
        <taxon>Gobiidae</taxon>
        <taxon>Benthophilinae</taxon>
        <taxon>Neogobiini</taxon>
        <taxon>Neogobius</taxon>
    </lineage>
</organism>
<evidence type="ECO:0000256" key="1">
    <source>
        <dbReference type="ARBA" id="ARBA00004613"/>
    </source>
</evidence>
<dbReference type="InterPro" id="IPR018486">
    <property type="entry name" value="Hemopexin_CS"/>
</dbReference>
<dbReference type="InterPro" id="IPR036024">
    <property type="entry name" value="Somatomedin_B-like_dom_sf"/>
</dbReference>
<keyword evidence="11" id="KW-1185">Reference proteome</keyword>
<dbReference type="GO" id="GO:0006955">
    <property type="term" value="P:immune response"/>
    <property type="evidence" value="ECO:0007669"/>
    <property type="project" value="InterPro"/>
</dbReference>
<dbReference type="GO" id="GO:0005615">
    <property type="term" value="C:extracellular space"/>
    <property type="evidence" value="ECO:0007669"/>
    <property type="project" value="TreeGrafter"/>
</dbReference>
<feature type="region of interest" description="Disordered" evidence="8">
    <location>
        <begin position="127"/>
        <end position="259"/>
    </location>
</feature>
<reference evidence="10" key="1">
    <citation type="submission" date="2025-08" db="UniProtKB">
        <authorList>
            <consortium name="Ensembl"/>
        </authorList>
    </citation>
    <scope>IDENTIFICATION</scope>
</reference>
<feature type="region of interest" description="Disordered" evidence="8">
    <location>
        <begin position="277"/>
        <end position="360"/>
    </location>
</feature>
<dbReference type="SMART" id="SM00120">
    <property type="entry name" value="HX"/>
    <property type="match status" value="2"/>
</dbReference>
<evidence type="ECO:0000256" key="5">
    <source>
        <dbReference type="ARBA" id="ARBA00023157"/>
    </source>
</evidence>
<sequence length="603" mass="65673">MLLLSMGQSGTKGVLIHVCLDFRFRMPSCGLAAVVLLAGSLTFVTAQSSCKGRCGMGYYRGNMCQCDYSCLGYGECCRDYESVCTTKDSCKGRCGETFKRGRLCNCDPDCVKYNQCCEDYKDHCDEPDPSPEATEQPIEDPLTLSEGNDPDDTFFPTVNPTSYLQDDPDSASQLIFQTSPLPEGSRSSPPTDLQEDLTTRPPLPDLDGFEIPPEQGTDSAEKTTALPEVETTPGPSTALPEVETTPGPSTALPEVETTPVPTTALPEVETTPVPTTALPEVETTPGSTTALPEVETTPGPSTALPEVETTPGPSIEFPEVETTPGPSIEFPEVETTPGSTTAGPSTAEPTTGSTDDSNDTNLCSGRPISGVTTLSNGTVVVFRGHYFWVLDRNRVPGPARGITQVWGVPSPIDTVFTRCNCQGKTYIFKGPQYWRYENDALEQGYPKVVQVGFDGLRGHITAALSVPQYGQRKEAVYFFKRGGTVQKYAYQYGTNPSCRRKVHHAVYTHGNRIARQISVQVSHLEPAISYRTTWKGFPTTITAAVSIPNKREPEGYNYYVFSRSKSYRVRMDGERPVVAASKSNTSSQTNEVFRCPKKTSRTQ</sequence>
<feature type="repeat" description="Hemopexin" evidence="7">
    <location>
        <begin position="409"/>
        <end position="456"/>
    </location>
</feature>
<evidence type="ECO:0000256" key="6">
    <source>
        <dbReference type="ARBA" id="ARBA00023180"/>
    </source>
</evidence>
<keyword evidence="5" id="KW-1015">Disulfide bond</keyword>
<dbReference type="GO" id="GO:0030247">
    <property type="term" value="F:polysaccharide binding"/>
    <property type="evidence" value="ECO:0007669"/>
    <property type="project" value="InterPro"/>
</dbReference>
<dbReference type="Pfam" id="PF00045">
    <property type="entry name" value="Hemopexin"/>
    <property type="match status" value="2"/>
</dbReference>
<keyword evidence="6" id="KW-0325">Glycoprotein</keyword>
<dbReference type="Gene3D" id="2.110.10.10">
    <property type="entry name" value="Hemopexin-like domain"/>
    <property type="match status" value="1"/>
</dbReference>
<accession>A0A8C6UWY6</accession>
<evidence type="ECO:0000313" key="10">
    <source>
        <dbReference type="Ensembl" id="ENSNMLP00000041829.1"/>
    </source>
</evidence>
<feature type="compositionally biased region" description="Low complexity" evidence="8">
    <location>
        <begin position="335"/>
        <end position="360"/>
    </location>
</feature>
<evidence type="ECO:0000313" key="11">
    <source>
        <dbReference type="Proteomes" id="UP000694523"/>
    </source>
</evidence>
<dbReference type="SUPFAM" id="SSF90188">
    <property type="entry name" value="Somatomedin B domain"/>
    <property type="match status" value="2"/>
</dbReference>
<dbReference type="InterPro" id="IPR020436">
    <property type="entry name" value="SMB_chordata"/>
</dbReference>
<feature type="compositionally biased region" description="Polar residues" evidence="8">
    <location>
        <begin position="156"/>
        <end position="191"/>
    </location>
</feature>
<reference evidence="10" key="2">
    <citation type="submission" date="2025-09" db="UniProtKB">
        <authorList>
            <consortium name="Ensembl"/>
        </authorList>
    </citation>
    <scope>IDENTIFICATION</scope>
</reference>
<dbReference type="PROSITE" id="PS50958">
    <property type="entry name" value="SMB_2"/>
    <property type="match status" value="2"/>
</dbReference>
<name>A0A8C6UWY6_9GOBI</name>
<dbReference type="InterPro" id="IPR051298">
    <property type="entry name" value="Heme_transport/Cell_adhesion"/>
</dbReference>
<dbReference type="Pfam" id="PF01033">
    <property type="entry name" value="Somatomedin_B"/>
    <property type="match status" value="2"/>
</dbReference>
<evidence type="ECO:0000256" key="8">
    <source>
        <dbReference type="SAM" id="MobiDB-lite"/>
    </source>
</evidence>
<evidence type="ECO:0000256" key="4">
    <source>
        <dbReference type="ARBA" id="ARBA00022737"/>
    </source>
</evidence>
<evidence type="ECO:0000259" key="9">
    <source>
        <dbReference type="PROSITE" id="PS50958"/>
    </source>
</evidence>
<dbReference type="GO" id="GO:0005044">
    <property type="term" value="F:scavenger receptor activity"/>
    <property type="evidence" value="ECO:0007669"/>
    <property type="project" value="InterPro"/>
</dbReference>
<keyword evidence="4" id="KW-0677">Repeat</keyword>
<dbReference type="PROSITE" id="PS51642">
    <property type="entry name" value="HEMOPEXIN_2"/>
    <property type="match status" value="1"/>
</dbReference>
<dbReference type="SUPFAM" id="SSF50923">
    <property type="entry name" value="Hemopexin-like domain"/>
    <property type="match status" value="1"/>
</dbReference>
<dbReference type="SMART" id="SM00201">
    <property type="entry name" value="SO"/>
    <property type="match status" value="2"/>
</dbReference>
<feature type="compositionally biased region" description="Polar residues" evidence="8">
    <location>
        <begin position="581"/>
        <end position="591"/>
    </location>
</feature>